<dbReference type="OrthoDB" id="439545at2759"/>
<dbReference type="Proteomes" id="UP000186817">
    <property type="component" value="Unassembled WGS sequence"/>
</dbReference>
<evidence type="ECO:0000256" key="1">
    <source>
        <dbReference type="SAM" id="Coils"/>
    </source>
</evidence>
<dbReference type="InterPro" id="IPR043502">
    <property type="entry name" value="DNA/RNA_pol_sf"/>
</dbReference>
<protein>
    <recommendedName>
        <fullName evidence="3">Reverse transcriptase domain-containing protein</fullName>
    </recommendedName>
</protein>
<keyword evidence="5" id="KW-1185">Reference proteome</keyword>
<dbReference type="PANTHER" id="PTHR47027">
    <property type="entry name" value="REVERSE TRANSCRIPTASE DOMAIN-CONTAINING PROTEIN"/>
    <property type="match status" value="1"/>
</dbReference>
<feature type="region of interest" description="Disordered" evidence="2">
    <location>
        <begin position="1"/>
        <end position="25"/>
    </location>
</feature>
<comment type="caution">
    <text evidence="4">The sequence shown here is derived from an EMBL/GenBank/DDBJ whole genome shotgun (WGS) entry which is preliminary data.</text>
</comment>
<evidence type="ECO:0000256" key="2">
    <source>
        <dbReference type="SAM" id="MobiDB-lite"/>
    </source>
</evidence>
<accession>A0A1Q9CYU9</accession>
<organism evidence="4 5">
    <name type="scientific">Symbiodinium microadriaticum</name>
    <name type="common">Dinoflagellate</name>
    <name type="synonym">Zooxanthella microadriatica</name>
    <dbReference type="NCBI Taxonomy" id="2951"/>
    <lineage>
        <taxon>Eukaryota</taxon>
        <taxon>Sar</taxon>
        <taxon>Alveolata</taxon>
        <taxon>Dinophyceae</taxon>
        <taxon>Suessiales</taxon>
        <taxon>Symbiodiniaceae</taxon>
        <taxon>Symbiodinium</taxon>
    </lineage>
</organism>
<dbReference type="Pfam" id="PF00078">
    <property type="entry name" value="RVT_1"/>
    <property type="match status" value="1"/>
</dbReference>
<dbReference type="PANTHER" id="PTHR47027:SF20">
    <property type="entry name" value="REVERSE TRANSCRIPTASE-LIKE PROTEIN WITH RNA-DIRECTED DNA POLYMERASE DOMAIN"/>
    <property type="match status" value="1"/>
</dbReference>
<feature type="coiled-coil region" evidence="1">
    <location>
        <begin position="1284"/>
        <end position="1311"/>
    </location>
</feature>
<reference evidence="4 5" key="1">
    <citation type="submission" date="2016-02" db="EMBL/GenBank/DDBJ databases">
        <title>Genome analysis of coral dinoflagellate symbionts highlights evolutionary adaptations to a symbiotic lifestyle.</title>
        <authorList>
            <person name="Aranda M."/>
            <person name="Li Y."/>
            <person name="Liew Y.J."/>
            <person name="Baumgarten S."/>
            <person name="Simakov O."/>
            <person name="Wilson M."/>
            <person name="Piel J."/>
            <person name="Ashoor H."/>
            <person name="Bougouffa S."/>
            <person name="Bajic V.B."/>
            <person name="Ryu T."/>
            <person name="Ravasi T."/>
            <person name="Bayer T."/>
            <person name="Micklem G."/>
            <person name="Kim H."/>
            <person name="Bhak J."/>
            <person name="Lajeunesse T.C."/>
            <person name="Voolstra C.R."/>
        </authorList>
    </citation>
    <scope>NUCLEOTIDE SEQUENCE [LARGE SCALE GENOMIC DNA]</scope>
    <source>
        <strain evidence="4 5">CCMP2467</strain>
    </source>
</reference>
<name>A0A1Q9CYU9_SYMMI</name>
<gene>
    <name evidence="4" type="ORF">AK812_SmicGene30586</name>
</gene>
<dbReference type="Gene3D" id="3.90.70.10">
    <property type="entry name" value="Cysteine proteinases"/>
    <property type="match status" value="1"/>
</dbReference>
<dbReference type="SUPFAM" id="SSF56672">
    <property type="entry name" value="DNA/RNA polymerases"/>
    <property type="match status" value="1"/>
</dbReference>
<feature type="domain" description="Reverse transcriptase" evidence="3">
    <location>
        <begin position="979"/>
        <end position="1169"/>
    </location>
</feature>
<dbReference type="EMBL" id="LSRX01000828">
    <property type="protein sequence ID" value="OLP88109.1"/>
    <property type="molecule type" value="Genomic_DNA"/>
</dbReference>
<evidence type="ECO:0000313" key="5">
    <source>
        <dbReference type="Proteomes" id="UP000186817"/>
    </source>
</evidence>
<keyword evidence="1" id="KW-0175">Coiled coil</keyword>
<feature type="coiled-coil region" evidence="1">
    <location>
        <begin position="1615"/>
        <end position="1674"/>
    </location>
</feature>
<feature type="coiled-coil region" evidence="1">
    <location>
        <begin position="1531"/>
        <end position="1558"/>
    </location>
</feature>
<dbReference type="SUPFAM" id="SSF54001">
    <property type="entry name" value="Cysteine proteinases"/>
    <property type="match status" value="1"/>
</dbReference>
<proteinExistence type="predicted"/>
<evidence type="ECO:0000259" key="3">
    <source>
        <dbReference type="Pfam" id="PF00078"/>
    </source>
</evidence>
<evidence type="ECO:0000313" key="4">
    <source>
        <dbReference type="EMBL" id="OLP88109.1"/>
    </source>
</evidence>
<dbReference type="InterPro" id="IPR038765">
    <property type="entry name" value="Papain-like_cys_pep_sf"/>
</dbReference>
<dbReference type="InterPro" id="IPR000477">
    <property type="entry name" value="RT_dom"/>
</dbReference>
<sequence length="1795" mass="202945">MIGRPRPRPHVPGAHAGREVSPKPCAESHVLSKALNRAEGLHSELLQRLFREARGLTENELYERLAAWEDNSDASGLQQRKQTESTLRGEVFRLQKEVSQLRDEAYAAKKKAMDAELAQVKTTEKIEARMSLSRRQLQSIARAGKRSYQKALRQAEKNGSAFYRGPGKSCSPCRRFPVAIWREGSRHYPLLGGLAHSRRYSAQPVKNYDQSAMEFCFRMDPDSLNSYARIVDDALEGAEPSWALLRQTMEQALQSEFPKKRNGHHRYTEGLWTYRRTLRSLPEVLLALADLHKQLKQRLVWRTWAAVASQSAAARHAKRRKFEQRQQLIDEQLAQAEAKSSKDGSHSLYKVIRSFKTGKPNERVQLRDEQGRFLTMQEERQALEDYSRDLFGTGDDFQLKGPEALQHIAQLLNRETQVTQFGFVPGAQCDIAALQKILTMYADDTLLQMHFDDKAQLQEALQLCDLLLDQLTELGFKVNPEKSALLLQIHGGSAQQTRQGLITTKQGKKFVQLPSGRLIALKSQVAYLGIILSYQDYEMKSLRHRLQASKAALKEVAHAVRNSRAVTEKRRLSIWRITAWASAMYGLHVVGLTPQGLSQLESHMIFQLRFVLRSYSQETHETNQQFVQRNGLKAAKLLVLKSMPQAQQQRLDLTPRAYEAYRASQLARITPEHHVLASVTRGWTFDGNQHDSAEFLSAILLNLPGIQVCSWETRSPMAEGYVVDEEGLSPIFLAAPLADNLQAMINQWSNQTPVHALITAERYALLALPRYVGESKNSSPIRLQETLSLPVFEAEGSALTWHSFILRAGVIHLGEETTSGHYRSLIRTEAQWFLADDSRPPTACNLNDPMITGNVYLLLLELQLACLCRYFEEELPSSNSSMTNSLCRYFEEAFELGPRSETQQATQETHWQASAEFTTSGGALDGFRRRQVDNAIKAINSFVAYKVLKKLRPWQPSQKAQLKVLSAYCQERNSDQTLEAFDTVSCQDILDQLQDLSVDPSLISLVHGLHHSSKYRLHAQGSFAEVETTTGVKQGCKLAPTLFSVLTGRLLHLLIDTFGLEAVQQHLTGYADDISVHKTIRSRRDLKLVHAMIQALLDAVGRLRLRVNPVKCSIMVKLSGTAAPSVMRRHTCWLPDASGELKKHWRLGPNKTYPAFRQEGQIKYLGMMISYANFEMLMLRHRLAEANKKIQQVRRYIYNRCIASPAARLRAWFATVWATAVTGIPEVGLTPESARHLGGWYASKIRSVLNQPAHVTHVTTADLFAHHKLKEGAASDVTLHSHILIDLDRRYANLQRKFAQHQALIDEQLRQAEIKSATDGSHSLYKVIKTFKRGHRGLKMRGRKDLQSNISTCAWSVERSLLAQEAHQETGSMTELDQVHAEVKQESLRDPALAASVDAPGRWGCKLLSLSDMEPKRVSQLAHLTPEHPSLEPATRGAVALPFFAGADSTIARVPFRLRRKSLRGSKGPSTTKADGVMVLLSPEVPANTVRWKEHLKGGMGAASGLAERCRDLQHRAAVLNLELDSLKKGARQKRQAMEECSRDARDLAQRLELAEKDQPGSTLLVEAEAADLHSDFKAEVVSLLTERSELRESLQKQKEMAELQQLLADERMLLEKRRMSAADMLREIADLEEQADDLERNSQRVLGEMRNSLERLAMQVEELRRAKDQAEDWLGAVWAALNQQRREQLLLHQRVKEEDDWAGRLQDRTESLVVELQVLEKETQAQQRIPQTAEKETFRSLALLQQSRKDARQALSRQLARGRQVQGSLKEAETQQISLLEDLRPVRLGRFSQL</sequence>